<keyword evidence="3" id="KW-0820">tRNA-binding</keyword>
<keyword evidence="8" id="KW-0694">RNA-binding</keyword>
<comment type="cofactor">
    <cofactor evidence="1 12 14">
        <name>FMN</name>
        <dbReference type="ChEBI" id="CHEBI:58210"/>
    </cofactor>
</comment>
<sequence>MSNNFWKKINKRPFFVLAPMADVTDMPFRQIIAKYGKPDVFWTEFVACDGLCSVGQEKLVKNLLQFSEKERPIIAQLFGSKPENFEKSARLIKKLGYDGIDINMGCPQKNILKQGAGAELIKSPELAKEIIRATKKGAGGLPVSVKTRIGYNKNEIETWIPAILEEEPAVLTIHGRTKKEMSKVSAHWDIVKDVVEIRDRMKSKTLIIGNGDVVSAEDGLKKAKESGVDGIMIGRGIFGNPWLFSEKNPSIKQKLKVALEHTKLFEKIFGETKENKKVFGGRARNFALMKKHYKAYINGFDGAKELRMKLMEADSTKEVEEIISKKIKSLEK</sequence>
<feature type="binding site" evidence="14">
    <location>
        <begin position="234"/>
        <end position="235"/>
    </location>
    <ligand>
        <name>FMN</name>
        <dbReference type="ChEBI" id="CHEBI:58210"/>
    </ligand>
</feature>
<dbReference type="PIRSF" id="PIRSF006621">
    <property type="entry name" value="Dus"/>
    <property type="match status" value="1"/>
</dbReference>
<comment type="similarity">
    <text evidence="12">Belongs to the dus family.</text>
</comment>
<evidence type="ECO:0000256" key="6">
    <source>
        <dbReference type="ARBA" id="ARBA00022694"/>
    </source>
</evidence>
<evidence type="ECO:0000256" key="1">
    <source>
        <dbReference type="ARBA" id="ARBA00001917"/>
    </source>
</evidence>
<keyword evidence="14" id="KW-0547">Nucleotide-binding</keyword>
<dbReference type="Proteomes" id="UP000185891">
    <property type="component" value="Unassembled WGS sequence"/>
</dbReference>
<feature type="binding site" evidence="14">
    <location>
        <begin position="19"/>
        <end position="21"/>
    </location>
    <ligand>
        <name>FMN</name>
        <dbReference type="ChEBI" id="CHEBI:58210"/>
    </ligand>
</feature>
<comment type="catalytic activity">
    <reaction evidence="10">
        <text>a 5,6-dihydrouridine in tRNA + NADP(+) = a uridine in tRNA + NADPH + H(+)</text>
        <dbReference type="Rhea" id="RHEA:23624"/>
        <dbReference type="Rhea" id="RHEA-COMP:13339"/>
        <dbReference type="Rhea" id="RHEA-COMP:13887"/>
        <dbReference type="ChEBI" id="CHEBI:15378"/>
        <dbReference type="ChEBI" id="CHEBI:57783"/>
        <dbReference type="ChEBI" id="CHEBI:58349"/>
        <dbReference type="ChEBI" id="CHEBI:65315"/>
        <dbReference type="ChEBI" id="CHEBI:74443"/>
    </reaction>
</comment>
<proteinExistence type="inferred from homology"/>
<reference evidence="16 17" key="1">
    <citation type="journal article" date="2016" name="Nat. Commun.">
        <title>Thousands of microbial genomes shed light on interconnected biogeochemical processes in an aquifer system.</title>
        <authorList>
            <person name="Anantharaman K."/>
            <person name="Brown C.T."/>
            <person name="Hug L.A."/>
            <person name="Sharon I."/>
            <person name="Castelle C.J."/>
            <person name="Probst A.J."/>
            <person name="Thomas B.C."/>
            <person name="Singh A."/>
            <person name="Wilkins M.J."/>
            <person name="Karaoz U."/>
            <person name="Brodie E.L."/>
            <person name="Williams K.H."/>
            <person name="Hubbard S.S."/>
            <person name="Banfield J.F."/>
        </authorList>
    </citation>
    <scope>NUCLEOTIDE SEQUENCE [LARGE SCALE GENOMIC DNA]</scope>
</reference>
<evidence type="ECO:0000256" key="2">
    <source>
        <dbReference type="ARBA" id="ARBA00002790"/>
    </source>
</evidence>
<gene>
    <name evidence="16" type="ORF">A3E89_01795</name>
</gene>
<dbReference type="SUPFAM" id="SSF51395">
    <property type="entry name" value="FMN-linked oxidoreductases"/>
    <property type="match status" value="1"/>
</dbReference>
<name>A0A1F5EMR6_9BACT</name>
<evidence type="ECO:0000259" key="15">
    <source>
        <dbReference type="Pfam" id="PF01207"/>
    </source>
</evidence>
<evidence type="ECO:0000256" key="14">
    <source>
        <dbReference type="PIRSR" id="PIRSR006621-2"/>
    </source>
</evidence>
<keyword evidence="5 12" id="KW-0288">FMN</keyword>
<dbReference type="InterPro" id="IPR035587">
    <property type="entry name" value="DUS-like_FMN-bd"/>
</dbReference>
<dbReference type="InterPro" id="IPR024036">
    <property type="entry name" value="tRNA-dHydroUridine_Synthase_C"/>
</dbReference>
<feature type="binding site" evidence="14">
    <location>
        <position position="146"/>
    </location>
    <ligand>
        <name>FMN</name>
        <dbReference type="ChEBI" id="CHEBI:58210"/>
    </ligand>
</feature>
<dbReference type="PANTHER" id="PTHR45846:SF1">
    <property type="entry name" value="TRNA-DIHYDROURIDINE(47) SYNTHASE [NAD(P)(+)]-LIKE"/>
    <property type="match status" value="1"/>
</dbReference>
<keyword evidence="7" id="KW-0521">NADP</keyword>
<keyword evidence="6 12" id="KW-0819">tRNA processing</keyword>
<dbReference type="Gene3D" id="3.20.20.70">
    <property type="entry name" value="Aldolase class I"/>
    <property type="match status" value="1"/>
</dbReference>
<dbReference type="PROSITE" id="PS01136">
    <property type="entry name" value="UPF0034"/>
    <property type="match status" value="1"/>
</dbReference>
<evidence type="ECO:0000256" key="11">
    <source>
        <dbReference type="ARBA" id="ARBA00048802"/>
    </source>
</evidence>
<dbReference type="AlphaFoldDB" id="A0A1F5EMR6"/>
<dbReference type="Pfam" id="PF01207">
    <property type="entry name" value="Dus"/>
    <property type="match status" value="1"/>
</dbReference>
<dbReference type="EMBL" id="MFAA01000026">
    <property type="protein sequence ID" value="OGD68698.1"/>
    <property type="molecule type" value="Genomic_DNA"/>
</dbReference>
<evidence type="ECO:0000256" key="12">
    <source>
        <dbReference type="PIRNR" id="PIRNR006621"/>
    </source>
</evidence>
<dbReference type="GO" id="GO:0050660">
    <property type="term" value="F:flavin adenine dinucleotide binding"/>
    <property type="evidence" value="ECO:0007669"/>
    <property type="project" value="InterPro"/>
</dbReference>
<feature type="binding site" evidence="14">
    <location>
        <position position="174"/>
    </location>
    <ligand>
        <name>FMN</name>
        <dbReference type="ChEBI" id="CHEBI:58210"/>
    </ligand>
</feature>
<evidence type="ECO:0000256" key="10">
    <source>
        <dbReference type="ARBA" id="ARBA00048205"/>
    </source>
</evidence>
<evidence type="ECO:0000256" key="3">
    <source>
        <dbReference type="ARBA" id="ARBA00022555"/>
    </source>
</evidence>
<dbReference type="Gene3D" id="1.10.1200.80">
    <property type="entry name" value="Putative flavin oxidoreducatase, domain 2"/>
    <property type="match status" value="1"/>
</dbReference>
<evidence type="ECO:0000256" key="4">
    <source>
        <dbReference type="ARBA" id="ARBA00022630"/>
    </source>
</evidence>
<evidence type="ECO:0000256" key="8">
    <source>
        <dbReference type="ARBA" id="ARBA00022884"/>
    </source>
</evidence>
<keyword evidence="9 12" id="KW-0560">Oxidoreductase</keyword>
<dbReference type="GO" id="GO:0017150">
    <property type="term" value="F:tRNA dihydrouridine synthase activity"/>
    <property type="evidence" value="ECO:0007669"/>
    <property type="project" value="InterPro"/>
</dbReference>
<dbReference type="InterPro" id="IPR018517">
    <property type="entry name" value="tRNA_hU_synthase_CS"/>
</dbReference>
<keyword evidence="4 12" id="KW-0285">Flavoprotein</keyword>
<evidence type="ECO:0000256" key="7">
    <source>
        <dbReference type="ARBA" id="ARBA00022857"/>
    </source>
</evidence>
<dbReference type="InterPro" id="IPR013785">
    <property type="entry name" value="Aldolase_TIM"/>
</dbReference>
<evidence type="ECO:0000256" key="9">
    <source>
        <dbReference type="ARBA" id="ARBA00023002"/>
    </source>
</evidence>
<dbReference type="InterPro" id="IPR001269">
    <property type="entry name" value="DUS_fam"/>
</dbReference>
<feature type="binding site" evidence="14">
    <location>
        <position position="76"/>
    </location>
    <ligand>
        <name>FMN</name>
        <dbReference type="ChEBI" id="CHEBI:58210"/>
    </ligand>
</feature>
<accession>A0A1F5EMR6</accession>
<organism evidence="16 17">
    <name type="scientific">Candidatus Campbellbacteria bacterium RIFCSPHIGHO2_12_FULL_35_10</name>
    <dbReference type="NCBI Taxonomy" id="1797578"/>
    <lineage>
        <taxon>Bacteria</taxon>
        <taxon>Candidatus Campbelliibacteriota</taxon>
    </lineage>
</organism>
<dbReference type="CDD" id="cd02801">
    <property type="entry name" value="DUS_like_FMN"/>
    <property type="match status" value="1"/>
</dbReference>
<evidence type="ECO:0000256" key="5">
    <source>
        <dbReference type="ARBA" id="ARBA00022643"/>
    </source>
</evidence>
<feature type="domain" description="DUS-like FMN-binding" evidence="15">
    <location>
        <begin position="17"/>
        <end position="327"/>
    </location>
</feature>
<dbReference type="PANTHER" id="PTHR45846">
    <property type="entry name" value="TRNA-DIHYDROURIDINE(47) SYNTHASE [NAD(P)(+)]-LIKE"/>
    <property type="match status" value="1"/>
</dbReference>
<comment type="caution">
    <text evidence="16">The sequence shown here is derived from an EMBL/GenBank/DDBJ whole genome shotgun (WGS) entry which is preliminary data.</text>
</comment>
<evidence type="ECO:0000256" key="13">
    <source>
        <dbReference type="PIRSR" id="PIRSR006621-1"/>
    </source>
</evidence>
<comment type="function">
    <text evidence="2 12">Catalyzes the synthesis of 5,6-dihydrouridine (D), a modified base found in the D-loop of most tRNAs, via the reduction of the C5-C6 double bond in target uridines.</text>
</comment>
<dbReference type="GO" id="GO:0000049">
    <property type="term" value="F:tRNA binding"/>
    <property type="evidence" value="ECO:0007669"/>
    <property type="project" value="UniProtKB-KW"/>
</dbReference>
<evidence type="ECO:0000313" key="17">
    <source>
        <dbReference type="Proteomes" id="UP000185891"/>
    </source>
</evidence>
<evidence type="ECO:0000313" key="16">
    <source>
        <dbReference type="EMBL" id="OGD68698.1"/>
    </source>
</evidence>
<dbReference type="EC" id="1.3.1.-" evidence="12"/>
<protein>
    <recommendedName>
        <fullName evidence="12">tRNA-dihydrouridine synthase</fullName>
        <ecNumber evidence="12">1.3.1.-</ecNumber>
    </recommendedName>
</protein>
<feature type="active site" description="Proton donor" evidence="13">
    <location>
        <position position="106"/>
    </location>
</feature>
<comment type="catalytic activity">
    <reaction evidence="11">
        <text>a 5,6-dihydrouridine in tRNA + NAD(+) = a uridine in tRNA + NADH + H(+)</text>
        <dbReference type="Rhea" id="RHEA:54452"/>
        <dbReference type="Rhea" id="RHEA-COMP:13339"/>
        <dbReference type="Rhea" id="RHEA-COMP:13887"/>
        <dbReference type="ChEBI" id="CHEBI:15378"/>
        <dbReference type="ChEBI" id="CHEBI:57540"/>
        <dbReference type="ChEBI" id="CHEBI:57945"/>
        <dbReference type="ChEBI" id="CHEBI:65315"/>
        <dbReference type="ChEBI" id="CHEBI:74443"/>
    </reaction>
</comment>